<comment type="caution">
    <text evidence="10">The sequence shown here is derived from an EMBL/GenBank/DDBJ whole genome shotgun (WGS) entry which is preliminary data.</text>
</comment>
<dbReference type="RefSeq" id="WP_011345160.1">
    <property type="nucleotide sequence ID" value="NZ_ATYG01000024.1"/>
</dbReference>
<dbReference type="PANTHER" id="PTHR43553">
    <property type="entry name" value="HEAVY METAL TRANSPORTER"/>
    <property type="match status" value="1"/>
</dbReference>
<evidence type="ECO:0000256" key="2">
    <source>
        <dbReference type="ARBA" id="ARBA00005417"/>
    </source>
</evidence>
<dbReference type="InterPro" id="IPR050095">
    <property type="entry name" value="ECF_ABC_transporter_ATP-bd"/>
</dbReference>
<dbReference type="PROSITE" id="PS50893">
    <property type="entry name" value="ABC_TRANSPORTER_2"/>
    <property type="match status" value="1"/>
</dbReference>
<dbReference type="SMART" id="SM00382">
    <property type="entry name" value="AAA"/>
    <property type="match status" value="1"/>
</dbReference>
<dbReference type="InterPro" id="IPR003439">
    <property type="entry name" value="ABC_transporter-like_ATP-bd"/>
</dbReference>
<dbReference type="Gene3D" id="3.40.50.300">
    <property type="entry name" value="P-loop containing nucleotide triphosphate hydrolases"/>
    <property type="match status" value="1"/>
</dbReference>
<keyword evidence="10" id="KW-0378">Hydrolase</keyword>
<keyword evidence="11" id="KW-1185">Reference proteome</keyword>
<dbReference type="Proteomes" id="UP000604066">
    <property type="component" value="Unassembled WGS sequence"/>
</dbReference>
<dbReference type="InterPro" id="IPR017871">
    <property type="entry name" value="ABC_transporter-like_CS"/>
</dbReference>
<gene>
    <name evidence="10" type="ORF">HDG70_001687</name>
</gene>
<keyword evidence="7" id="KW-1278">Translocase</keyword>
<evidence type="ECO:0000313" key="10">
    <source>
        <dbReference type="EMBL" id="NYE57972.1"/>
    </source>
</evidence>
<evidence type="ECO:0000256" key="8">
    <source>
        <dbReference type="ARBA" id="ARBA00023136"/>
    </source>
</evidence>
<dbReference type="InterPro" id="IPR003593">
    <property type="entry name" value="AAA+_ATPase"/>
</dbReference>
<evidence type="ECO:0000313" key="11">
    <source>
        <dbReference type="Proteomes" id="UP000604066"/>
    </source>
</evidence>
<keyword evidence="4" id="KW-1003">Cell membrane</keyword>
<dbReference type="EC" id="3.6.3.-" evidence="10"/>
<evidence type="ECO:0000256" key="1">
    <source>
        <dbReference type="ARBA" id="ARBA00004202"/>
    </source>
</evidence>
<dbReference type="EMBL" id="JACCBS010000002">
    <property type="protein sequence ID" value="NYE57972.1"/>
    <property type="molecule type" value="Genomic_DNA"/>
</dbReference>
<accession>A0ABX2RDK1</accession>
<keyword evidence="6 10" id="KW-0067">ATP-binding</keyword>
<dbReference type="CDD" id="cd03225">
    <property type="entry name" value="ABC_cobalt_CbiO_domain1"/>
    <property type="match status" value="1"/>
</dbReference>
<keyword evidence="5" id="KW-0547">Nucleotide-binding</keyword>
<dbReference type="GO" id="GO:0005524">
    <property type="term" value="F:ATP binding"/>
    <property type="evidence" value="ECO:0007669"/>
    <property type="project" value="UniProtKB-KW"/>
</dbReference>
<sequence length="279" mass="30725">MPITLKDVTFVYNPGTPMEVIALNTINLNFNEGIITGIIGPTGSGKSTLLMLLNGLLTPTRGNVVVDGLVTSKKANLKTIRQKVQLIFQYPEHQLFAETVFDELTFGPKNFGRELTEGQAAELLRQVGLDETYLKRSPFELSGGEKRRLAIASVLGISPKYLILDEPAAALDPVGKETIYRLLLSLKKQGVTVIIVSHNMEEVAYLCDQILVLDRGRIAAFGEKNEVFHKLMEKNIPGLSLPVYAQVIKLLQSRGHKVKMTASLEETVGEIIRVVRGDA</sequence>
<name>A0ABX2RDK1_9THEO</name>
<keyword evidence="8" id="KW-0472">Membrane</keyword>
<evidence type="ECO:0000256" key="6">
    <source>
        <dbReference type="ARBA" id="ARBA00022840"/>
    </source>
</evidence>
<proteinExistence type="inferred from homology"/>
<evidence type="ECO:0000259" key="9">
    <source>
        <dbReference type="PROSITE" id="PS50893"/>
    </source>
</evidence>
<dbReference type="Pfam" id="PF00005">
    <property type="entry name" value="ABC_tran"/>
    <property type="match status" value="1"/>
</dbReference>
<reference evidence="10 11" key="1">
    <citation type="submission" date="2020-07" db="EMBL/GenBank/DDBJ databases">
        <title>Genomic Encyclopedia of Type Strains, Phase III (KMG-III): the genomes of soil and plant-associated and newly described type strains.</title>
        <authorList>
            <person name="Whitman W."/>
        </authorList>
    </citation>
    <scope>NUCLEOTIDE SEQUENCE [LARGE SCALE GENOMIC DNA]</scope>
    <source>
        <strain evidence="10 11">DSM 11255</strain>
    </source>
</reference>
<evidence type="ECO:0000256" key="7">
    <source>
        <dbReference type="ARBA" id="ARBA00022967"/>
    </source>
</evidence>
<evidence type="ECO:0000256" key="5">
    <source>
        <dbReference type="ARBA" id="ARBA00022741"/>
    </source>
</evidence>
<evidence type="ECO:0000256" key="3">
    <source>
        <dbReference type="ARBA" id="ARBA00022448"/>
    </source>
</evidence>
<protein>
    <submittedName>
        <fullName evidence="10">Energy-coupling factor transport system ATP-binding protein</fullName>
        <ecNumber evidence="10">3.6.3.-</ecNumber>
    </submittedName>
</protein>
<comment type="similarity">
    <text evidence="2">Belongs to the ABC transporter superfamily.</text>
</comment>
<dbReference type="GO" id="GO:0016787">
    <property type="term" value="F:hydrolase activity"/>
    <property type="evidence" value="ECO:0007669"/>
    <property type="project" value="UniProtKB-KW"/>
</dbReference>
<dbReference type="PROSITE" id="PS00211">
    <property type="entry name" value="ABC_TRANSPORTER_1"/>
    <property type="match status" value="1"/>
</dbReference>
<dbReference type="PANTHER" id="PTHR43553:SF27">
    <property type="entry name" value="ENERGY-COUPLING FACTOR TRANSPORTER ATP-BINDING PROTEIN ECFA2"/>
    <property type="match status" value="1"/>
</dbReference>
<evidence type="ECO:0000256" key="4">
    <source>
        <dbReference type="ARBA" id="ARBA00022475"/>
    </source>
</evidence>
<organism evidence="10 11">
    <name type="scientific">Carboxydothermus ferrireducens DSM 11255</name>
    <dbReference type="NCBI Taxonomy" id="1119529"/>
    <lineage>
        <taxon>Bacteria</taxon>
        <taxon>Bacillati</taxon>
        <taxon>Bacillota</taxon>
        <taxon>Clostridia</taxon>
        <taxon>Thermoanaerobacterales</taxon>
        <taxon>Thermoanaerobacteraceae</taxon>
        <taxon>Carboxydothermus</taxon>
    </lineage>
</organism>
<keyword evidence="3" id="KW-0813">Transport</keyword>
<feature type="domain" description="ABC transporter" evidence="9">
    <location>
        <begin position="3"/>
        <end position="240"/>
    </location>
</feature>
<dbReference type="SUPFAM" id="SSF52540">
    <property type="entry name" value="P-loop containing nucleoside triphosphate hydrolases"/>
    <property type="match status" value="1"/>
</dbReference>
<dbReference type="InterPro" id="IPR015856">
    <property type="entry name" value="ABC_transpr_CbiO/EcfA_su"/>
</dbReference>
<dbReference type="InterPro" id="IPR027417">
    <property type="entry name" value="P-loop_NTPase"/>
</dbReference>
<comment type="subcellular location">
    <subcellularLocation>
        <location evidence="1">Cell membrane</location>
        <topology evidence="1">Peripheral membrane protein</topology>
    </subcellularLocation>
</comment>